<sequence length="143" mass="16076">MYGDLESLGYPERPESVSNASLLRNSGYEDKIIENLKAGIGGPLLAFDGKFEGMNFYDEGAGGTPFLSCNAILNVLMHFKTKGTVDDVGHDTYQSHVLDWTIAGDNSVCINRWPVPKPLWCRRNDVDERLREIRIRRCEAILI</sequence>
<reference evidence="1" key="1">
    <citation type="journal article" date="2018" name="DNA Res.">
        <title>Multiple hybrid de novo genome assembly of finger millet, an orphan allotetraploid crop.</title>
        <authorList>
            <person name="Hatakeyama M."/>
            <person name="Aluri S."/>
            <person name="Balachadran M.T."/>
            <person name="Sivarajan S.R."/>
            <person name="Patrignani A."/>
            <person name="Gruter S."/>
            <person name="Poveda L."/>
            <person name="Shimizu-Inatsugi R."/>
            <person name="Baeten J."/>
            <person name="Francoijs K.J."/>
            <person name="Nataraja K.N."/>
            <person name="Reddy Y.A.N."/>
            <person name="Phadnis S."/>
            <person name="Ravikumar R.L."/>
            <person name="Schlapbach R."/>
            <person name="Sreeman S.M."/>
            <person name="Shimizu K.K."/>
        </authorList>
    </citation>
    <scope>NUCLEOTIDE SEQUENCE</scope>
</reference>
<accession>A0AAV5C163</accession>
<proteinExistence type="predicted"/>
<dbReference type="EMBL" id="BQKI01000004">
    <property type="protein sequence ID" value="GJM91804.1"/>
    <property type="molecule type" value="Genomic_DNA"/>
</dbReference>
<dbReference type="Proteomes" id="UP001054889">
    <property type="component" value="Unassembled WGS sequence"/>
</dbReference>
<organism evidence="1 2">
    <name type="scientific">Eleusine coracana subsp. coracana</name>
    <dbReference type="NCBI Taxonomy" id="191504"/>
    <lineage>
        <taxon>Eukaryota</taxon>
        <taxon>Viridiplantae</taxon>
        <taxon>Streptophyta</taxon>
        <taxon>Embryophyta</taxon>
        <taxon>Tracheophyta</taxon>
        <taxon>Spermatophyta</taxon>
        <taxon>Magnoliopsida</taxon>
        <taxon>Liliopsida</taxon>
        <taxon>Poales</taxon>
        <taxon>Poaceae</taxon>
        <taxon>PACMAD clade</taxon>
        <taxon>Chloridoideae</taxon>
        <taxon>Cynodonteae</taxon>
        <taxon>Eleusininae</taxon>
        <taxon>Eleusine</taxon>
    </lineage>
</organism>
<evidence type="ECO:0000313" key="1">
    <source>
        <dbReference type="EMBL" id="GJM91804.1"/>
    </source>
</evidence>
<reference evidence="1" key="2">
    <citation type="submission" date="2021-12" db="EMBL/GenBank/DDBJ databases">
        <title>Resequencing data analysis of finger millet.</title>
        <authorList>
            <person name="Hatakeyama M."/>
            <person name="Aluri S."/>
            <person name="Balachadran M.T."/>
            <person name="Sivarajan S.R."/>
            <person name="Poveda L."/>
            <person name="Shimizu-Inatsugi R."/>
            <person name="Schlapbach R."/>
            <person name="Sreeman S.M."/>
            <person name="Shimizu K.K."/>
        </authorList>
    </citation>
    <scope>NUCLEOTIDE SEQUENCE</scope>
</reference>
<evidence type="ECO:0000313" key="2">
    <source>
        <dbReference type="Proteomes" id="UP001054889"/>
    </source>
</evidence>
<comment type="caution">
    <text evidence="1">The sequence shown here is derived from an EMBL/GenBank/DDBJ whole genome shotgun (WGS) entry which is preliminary data.</text>
</comment>
<protein>
    <submittedName>
        <fullName evidence="1">Uncharacterized protein</fullName>
    </submittedName>
</protein>
<keyword evidence="2" id="KW-1185">Reference proteome</keyword>
<gene>
    <name evidence="1" type="primary">ga08216</name>
    <name evidence="1" type="ORF">PR202_ga08216</name>
</gene>
<name>A0AAV5C163_ELECO</name>
<dbReference type="PANTHER" id="PTHR18868">
    <property type="entry name" value="OS07G0665300 PROTEIN-RELATED"/>
    <property type="match status" value="1"/>
</dbReference>
<dbReference type="PANTHER" id="PTHR18868:SF49">
    <property type="entry name" value="OS11G0147200 PROTEIN"/>
    <property type="match status" value="1"/>
</dbReference>
<dbReference type="AlphaFoldDB" id="A0AAV5C163"/>